<name>A0A3B0SAZ4_9ZZZZ</name>
<dbReference type="SUPFAM" id="SSF49503">
    <property type="entry name" value="Cupredoxins"/>
    <property type="match status" value="1"/>
</dbReference>
<dbReference type="NCBIfam" id="TIGR02866">
    <property type="entry name" value="CoxB"/>
    <property type="match status" value="1"/>
</dbReference>
<evidence type="ECO:0000256" key="7">
    <source>
        <dbReference type="ARBA" id="ARBA00022723"/>
    </source>
</evidence>
<keyword evidence="4" id="KW-0813">Transport</keyword>
<accession>A0A3B0SAZ4</accession>
<dbReference type="SUPFAM" id="SSF81464">
    <property type="entry name" value="Cytochrome c oxidase subunit II-like, transmembrane region"/>
    <property type="match status" value="1"/>
</dbReference>
<dbReference type="Pfam" id="PF00116">
    <property type="entry name" value="COX2"/>
    <property type="match status" value="1"/>
</dbReference>
<keyword evidence="11" id="KW-0186">Copper</keyword>
<protein>
    <recommendedName>
        <fullName evidence="3">cytochrome-c oxidase</fullName>
        <ecNumber evidence="3">7.1.1.9</ecNumber>
    </recommendedName>
</protein>
<keyword evidence="9" id="KW-0249">Electron transport</keyword>
<evidence type="ECO:0000313" key="15">
    <source>
        <dbReference type="EMBL" id="VAW01093.1"/>
    </source>
</evidence>
<dbReference type="GO" id="GO:0004129">
    <property type="term" value="F:cytochrome-c oxidase activity"/>
    <property type="evidence" value="ECO:0007669"/>
    <property type="project" value="UniProtKB-EC"/>
</dbReference>
<dbReference type="Gene3D" id="1.10.287.90">
    <property type="match status" value="1"/>
</dbReference>
<dbReference type="InterPro" id="IPR045187">
    <property type="entry name" value="CcO_II"/>
</dbReference>
<dbReference type="EC" id="7.1.1.9" evidence="3"/>
<feature type="transmembrane region" description="Helical" evidence="13">
    <location>
        <begin position="87"/>
        <end position="105"/>
    </location>
</feature>
<comment type="similarity">
    <text evidence="2">Belongs to the cytochrome c oxidase subunit 2 family.</text>
</comment>
<keyword evidence="12 13" id="KW-0472">Membrane</keyword>
<dbReference type="PANTHER" id="PTHR22888:SF9">
    <property type="entry name" value="CYTOCHROME C OXIDASE SUBUNIT 2"/>
    <property type="match status" value="1"/>
</dbReference>
<dbReference type="Gene3D" id="2.60.40.420">
    <property type="entry name" value="Cupredoxins - blue copper proteins"/>
    <property type="match status" value="1"/>
</dbReference>
<evidence type="ECO:0000256" key="6">
    <source>
        <dbReference type="ARBA" id="ARBA00022692"/>
    </source>
</evidence>
<gene>
    <name evidence="15" type="ORF">MNBD_ACTINO02-2081</name>
</gene>
<dbReference type="PROSITE" id="PS50857">
    <property type="entry name" value="COX2_CUA"/>
    <property type="match status" value="1"/>
</dbReference>
<evidence type="ECO:0000256" key="3">
    <source>
        <dbReference type="ARBA" id="ARBA00012949"/>
    </source>
</evidence>
<evidence type="ECO:0000256" key="13">
    <source>
        <dbReference type="SAM" id="Phobius"/>
    </source>
</evidence>
<dbReference type="CDD" id="cd13919">
    <property type="entry name" value="CuRO_HCO_II_like_5"/>
    <property type="match status" value="1"/>
</dbReference>
<keyword evidence="6 13" id="KW-0812">Transmembrane</keyword>
<dbReference type="GO" id="GO:0042773">
    <property type="term" value="P:ATP synthesis coupled electron transport"/>
    <property type="evidence" value="ECO:0007669"/>
    <property type="project" value="TreeGrafter"/>
</dbReference>
<dbReference type="InterPro" id="IPR014222">
    <property type="entry name" value="Cyt_c_oxidase_su2"/>
</dbReference>
<evidence type="ECO:0000256" key="1">
    <source>
        <dbReference type="ARBA" id="ARBA00004141"/>
    </source>
</evidence>
<dbReference type="InterPro" id="IPR008972">
    <property type="entry name" value="Cupredoxin"/>
</dbReference>
<feature type="transmembrane region" description="Helical" evidence="13">
    <location>
        <begin position="6"/>
        <end position="26"/>
    </location>
</feature>
<dbReference type="GO" id="GO:0016491">
    <property type="term" value="F:oxidoreductase activity"/>
    <property type="evidence" value="ECO:0007669"/>
    <property type="project" value="UniProtKB-KW"/>
</dbReference>
<evidence type="ECO:0000256" key="10">
    <source>
        <dbReference type="ARBA" id="ARBA00022989"/>
    </source>
</evidence>
<keyword evidence="7" id="KW-0479">Metal-binding</keyword>
<evidence type="ECO:0000256" key="9">
    <source>
        <dbReference type="ARBA" id="ARBA00022982"/>
    </source>
</evidence>
<keyword evidence="15" id="KW-0560">Oxidoreductase</keyword>
<keyword evidence="10 13" id="KW-1133">Transmembrane helix</keyword>
<evidence type="ECO:0000256" key="12">
    <source>
        <dbReference type="ARBA" id="ARBA00023136"/>
    </source>
</evidence>
<organism evidence="15">
    <name type="scientific">hydrothermal vent metagenome</name>
    <dbReference type="NCBI Taxonomy" id="652676"/>
    <lineage>
        <taxon>unclassified sequences</taxon>
        <taxon>metagenomes</taxon>
        <taxon>ecological metagenomes</taxon>
    </lineage>
</organism>
<dbReference type="GO" id="GO:0016020">
    <property type="term" value="C:membrane"/>
    <property type="evidence" value="ECO:0007669"/>
    <property type="project" value="UniProtKB-SubCell"/>
</dbReference>
<dbReference type="InterPro" id="IPR002429">
    <property type="entry name" value="CcO_II-like_C"/>
</dbReference>
<keyword evidence="5" id="KW-0679">Respiratory chain</keyword>
<dbReference type="PROSITE" id="PS00078">
    <property type="entry name" value="COX2"/>
    <property type="match status" value="1"/>
</dbReference>
<dbReference type="InterPro" id="IPR001505">
    <property type="entry name" value="Copper_CuA"/>
</dbReference>
<proteinExistence type="inferred from homology"/>
<dbReference type="PANTHER" id="PTHR22888">
    <property type="entry name" value="CYTOCHROME C OXIDASE, SUBUNIT II"/>
    <property type="match status" value="1"/>
</dbReference>
<dbReference type="AlphaFoldDB" id="A0A3B0SAZ4"/>
<dbReference type="InterPro" id="IPR036257">
    <property type="entry name" value="Cyt_c_oxidase_su2_TM_sf"/>
</dbReference>
<reference evidence="15" key="1">
    <citation type="submission" date="2018-06" db="EMBL/GenBank/DDBJ databases">
        <authorList>
            <person name="Zhirakovskaya E."/>
        </authorList>
    </citation>
    <scope>NUCLEOTIDE SEQUENCE</scope>
</reference>
<evidence type="ECO:0000256" key="4">
    <source>
        <dbReference type="ARBA" id="ARBA00022448"/>
    </source>
</evidence>
<sequence length="247" mass="27044">MKKDILNATLLWIVLSILGWILVLNWNIFPPALAREARIVDDAFNLLTVLAVPVFTFVVAILIYAAFRFRSPGGVEDGPPIQDSGRILTAWLIVTIALAGGILINPGFVGMSEVRGEGGADVVIGVTGQRWSWTISYPNGVDVTSYTGELVLPVDQRIQFDITSLDPDVIHSFWIPAFRIKKDAVPGRITQMFITPTETGTFAEDPNVRVQCAELCGQGHAQMSMKVRVVEQAEFDAYLDEILAEGG</sequence>
<feature type="transmembrane region" description="Helical" evidence="13">
    <location>
        <begin position="46"/>
        <end position="67"/>
    </location>
</feature>
<comment type="subcellular location">
    <subcellularLocation>
        <location evidence="1">Membrane</location>
        <topology evidence="1">Multi-pass membrane protein</topology>
    </subcellularLocation>
</comment>
<dbReference type="EMBL" id="UOEK01000202">
    <property type="protein sequence ID" value="VAW01093.1"/>
    <property type="molecule type" value="Genomic_DNA"/>
</dbReference>
<evidence type="ECO:0000256" key="8">
    <source>
        <dbReference type="ARBA" id="ARBA00022967"/>
    </source>
</evidence>
<evidence type="ECO:0000256" key="11">
    <source>
        <dbReference type="ARBA" id="ARBA00023008"/>
    </source>
</evidence>
<dbReference type="GO" id="GO:0005507">
    <property type="term" value="F:copper ion binding"/>
    <property type="evidence" value="ECO:0007669"/>
    <property type="project" value="InterPro"/>
</dbReference>
<evidence type="ECO:0000256" key="5">
    <source>
        <dbReference type="ARBA" id="ARBA00022660"/>
    </source>
</evidence>
<feature type="domain" description="Cytochrome oxidase subunit II copper A binding" evidence="14">
    <location>
        <begin position="119"/>
        <end position="241"/>
    </location>
</feature>
<evidence type="ECO:0000259" key="14">
    <source>
        <dbReference type="PROSITE" id="PS50857"/>
    </source>
</evidence>
<keyword evidence="8" id="KW-1278">Translocase</keyword>
<evidence type="ECO:0000256" key="2">
    <source>
        <dbReference type="ARBA" id="ARBA00007866"/>
    </source>
</evidence>